<keyword evidence="2" id="KW-1185">Reference proteome</keyword>
<evidence type="ECO:0000313" key="2">
    <source>
        <dbReference type="Proteomes" id="UP000199473"/>
    </source>
</evidence>
<evidence type="ECO:0000313" key="1">
    <source>
        <dbReference type="EMBL" id="SFL00683.1"/>
    </source>
</evidence>
<accession>A0A1I4E600</accession>
<reference evidence="1 2" key="1">
    <citation type="submission" date="2016-10" db="EMBL/GenBank/DDBJ databases">
        <authorList>
            <person name="de Groot N.N."/>
        </authorList>
    </citation>
    <scope>NUCLEOTIDE SEQUENCE [LARGE SCALE GENOMIC DNA]</scope>
    <source>
        <strain evidence="1 2">DSM 19981</strain>
    </source>
</reference>
<protein>
    <recommendedName>
        <fullName evidence="3">Methyl-accepting chemotaxis protein</fullName>
    </recommendedName>
</protein>
<dbReference type="OrthoDB" id="9816265at2"/>
<name>A0A1I4E600_9PROT</name>
<dbReference type="STRING" id="1123062.SAMN02745775_11430"/>
<sequence>MELTAPALRALRDRLVPAFAPVDDDLLAVGSRLGDAAGRIDGIGERFGDLRQLLEGEALEAATTQLDLAAARMATLATQAQEENATLAELGTRLRGVGARIAFLSRINEALGVLTLNSAIASSGLDTDSRDIATFQTELRRLTDLAAQTVRRFGQLHAAAVKDLAAVAGQQAAFTHQHGARLRDVSARIRAGLNAITALRREASAMAVQTQERGRAISAAIGTVVTALQVGDATRQRLEHVADALGQVLAGLGGEERPWCRDLEPALRDGLAARAIALQAALLHDAGGTLASEMRSINASLARLGTEVRGMVDEGQALFGRGGRDGRSFLGALDGDLGEAATLVGSSKASREALDATMVAIDGHMRSLRAGLADIRGMEIDLRVAGLNAVFRCARLGKQGAALGAVTIELRAYAKQMAEGVDGLAESLEAALQAGAALISAGGDGQGSALDEMMAAMRGGLSRLGCAGRAMDAAIGGLRQDGGGVPEELAAMVECLGAALALATDMAAMGQEMEALSAAIPPPPAPVLRDRLLLVHAVPFTMEREREIARGFGADVPQVAVATLELDDFLF</sequence>
<dbReference type="RefSeq" id="WP_092962604.1">
    <property type="nucleotide sequence ID" value="NZ_FOSQ01000014.1"/>
</dbReference>
<dbReference type="AlphaFoldDB" id="A0A1I4E600"/>
<proteinExistence type="predicted"/>
<gene>
    <name evidence="1" type="ORF">SAMN02745775_11430</name>
</gene>
<dbReference type="EMBL" id="FOSQ01000014">
    <property type="protein sequence ID" value="SFL00683.1"/>
    <property type="molecule type" value="Genomic_DNA"/>
</dbReference>
<dbReference type="Proteomes" id="UP000199473">
    <property type="component" value="Unassembled WGS sequence"/>
</dbReference>
<evidence type="ECO:0008006" key="3">
    <source>
        <dbReference type="Google" id="ProtNLM"/>
    </source>
</evidence>
<organism evidence="1 2">
    <name type="scientific">Falsiroseomonas stagni DSM 19981</name>
    <dbReference type="NCBI Taxonomy" id="1123062"/>
    <lineage>
        <taxon>Bacteria</taxon>
        <taxon>Pseudomonadati</taxon>
        <taxon>Pseudomonadota</taxon>
        <taxon>Alphaproteobacteria</taxon>
        <taxon>Acetobacterales</taxon>
        <taxon>Roseomonadaceae</taxon>
        <taxon>Falsiroseomonas</taxon>
    </lineage>
</organism>